<dbReference type="GeneTree" id="ENSGT00940000162745"/>
<dbReference type="SUPFAM" id="SSF49313">
    <property type="entry name" value="Cadherin-like"/>
    <property type="match status" value="6"/>
</dbReference>
<dbReference type="STRING" id="29139.ENSVURP00010000057"/>
<evidence type="ECO:0000256" key="8">
    <source>
        <dbReference type="ARBA" id="ARBA00022889"/>
    </source>
</evidence>
<keyword evidence="7 12" id="KW-0106">Calcium</keyword>
<dbReference type="Pfam" id="PF16492">
    <property type="entry name" value="Cadherin_C_2"/>
    <property type="match status" value="1"/>
</dbReference>
<dbReference type="PRINTS" id="PR00205">
    <property type="entry name" value="CADHERIN"/>
</dbReference>
<dbReference type="Ensembl" id="ENSVURT00010000065.1">
    <property type="protein sequence ID" value="ENSVURP00010000057.1"/>
    <property type="gene ID" value="ENSVURG00010000050.1"/>
</dbReference>
<dbReference type="GeneID" id="114038300"/>
<keyword evidence="4 14" id="KW-0812">Transmembrane</keyword>
<feature type="region of interest" description="Disordered" evidence="13">
    <location>
        <begin position="787"/>
        <end position="820"/>
    </location>
</feature>
<evidence type="ECO:0000256" key="9">
    <source>
        <dbReference type="ARBA" id="ARBA00022989"/>
    </source>
</evidence>
<dbReference type="FunFam" id="2.60.40.60:FF:000018">
    <property type="entry name" value="Protocadherin gamma c3"/>
    <property type="match status" value="1"/>
</dbReference>
<feature type="domain" description="Cadherin" evidence="16">
    <location>
        <begin position="243"/>
        <end position="347"/>
    </location>
</feature>
<protein>
    <submittedName>
        <fullName evidence="17">Protocadherin beta 1</fullName>
    </submittedName>
</protein>
<dbReference type="GO" id="GO:0007156">
    <property type="term" value="P:homophilic cell adhesion via plasma membrane adhesion molecules"/>
    <property type="evidence" value="ECO:0007669"/>
    <property type="project" value="InterPro"/>
</dbReference>
<keyword evidence="10 14" id="KW-0472">Membrane</keyword>
<dbReference type="PANTHER" id="PTHR24028">
    <property type="entry name" value="CADHERIN-87A"/>
    <property type="match status" value="1"/>
</dbReference>
<dbReference type="Pfam" id="PF08266">
    <property type="entry name" value="Cadherin_2"/>
    <property type="match status" value="1"/>
</dbReference>
<dbReference type="RefSeq" id="XP_027711410.1">
    <property type="nucleotide sequence ID" value="XM_027855609.1"/>
</dbReference>
<evidence type="ECO:0000256" key="2">
    <source>
        <dbReference type="ARBA" id="ARBA00004251"/>
    </source>
</evidence>
<feature type="chain" id="PRO_5021236816" evidence="15">
    <location>
        <begin position="29"/>
        <end position="820"/>
    </location>
</feature>
<dbReference type="FunFam" id="2.60.40.60:FF:000006">
    <property type="entry name" value="Protocadherin alpha 2"/>
    <property type="match status" value="1"/>
</dbReference>
<feature type="domain" description="Cadherin" evidence="16">
    <location>
        <begin position="16"/>
        <end position="133"/>
    </location>
</feature>
<dbReference type="InterPro" id="IPR015919">
    <property type="entry name" value="Cadherin-like_sf"/>
</dbReference>
<dbReference type="InterPro" id="IPR013164">
    <property type="entry name" value="Cadherin_N"/>
</dbReference>
<accession>A0A4X2JSJ6</accession>
<name>A0A4X2JSJ6_VOMUR</name>
<dbReference type="FunFam" id="2.60.40.60:FF:000001">
    <property type="entry name" value="Protocadherin alpha 2"/>
    <property type="match status" value="1"/>
</dbReference>
<dbReference type="FunFam" id="2.60.40.60:FF:000004">
    <property type="entry name" value="Protocadherin 1 gamma 2"/>
    <property type="match status" value="1"/>
</dbReference>
<sequence length="820" mass="90475">MAALQGKLQANRQIVVLLLFLCASESDAGTVRYSVAEEMESGSFVANVAKDLGLEIGELLARGARLVSDDSKQHFRLHRKTGDLFVKEKLDREELCGKADPCVLRFEIVLEEPLQSFRAEVRVFDINDNAPVFPNHGTLLKIPESTPLGSRFPLQSAQDLDVGLNGLQNYSLSANAYFHLHTRFRSHGPKYAELVLIKPLDREEQPHVNLTLTAVDGGSPAKSGTAQILVVVLDVNDNVPQFSRLVYRAQILENSPNGSLVISVSATDVDEGTNREIAYSLAQNPEGILQTFHINSENGEIRLLGPVDFEAVENYDIDVQALDGGGLSAHSKVLVEVVDVNDNAPDVLVTSISSPIPEDSPLNTVVALFGVRDRDVRVGGKITCFLQGDFPFAIKPTFRNSYSLVTGGALDREKVPGYNLTIVAMDTGTPKLSTETIIEVLISDINDNPPVFKEASYTMTVRENNSPAIFIGQVLADDLDSEENAKIAYSLLPPESGDLSVFSYISINSNNGKLYALRSMDYEAIQAFQFIVKAVNGGPLPLSSQITVRVVVLDVNDNLPMILYPLQNSTSPCNDLVPRAAEVGYLVTKVVAVDGDSGQNSWLSYELLKATDLGLFSVGRQNGEIRTLRLISERDHMKQKMVIVVRDHGQPTLSTTATLNILLVDGFSDPYVQLRDQSKRERKTNPSTKYLVISLAVLSCLFLFSVTVIFLIHIYQKIKYREKRFTTSEHFYYDCSFPGHLIDGQGAETLDRVCPYEVGSATGTNNSEFRFLKRFMPNFPVPSGVVERNKGESESHLPSNLDLDNPRRSEGCPRMSDEYM</sequence>
<dbReference type="AlphaFoldDB" id="A0A4X2JSJ6"/>
<evidence type="ECO:0000313" key="17">
    <source>
        <dbReference type="Ensembl" id="ENSVURP00010000057.1"/>
    </source>
</evidence>
<dbReference type="OMA" id="ERDPMMQ"/>
<dbReference type="GO" id="GO:0005509">
    <property type="term" value="F:calcium ion binding"/>
    <property type="evidence" value="ECO:0007669"/>
    <property type="project" value="UniProtKB-UniRule"/>
</dbReference>
<feature type="compositionally biased region" description="Basic and acidic residues" evidence="13">
    <location>
        <begin position="804"/>
        <end position="820"/>
    </location>
</feature>
<dbReference type="OrthoDB" id="6252479at2759"/>
<evidence type="ECO:0000256" key="10">
    <source>
        <dbReference type="ARBA" id="ARBA00023136"/>
    </source>
</evidence>
<dbReference type="FunFam" id="2.60.40.60:FF:000003">
    <property type="entry name" value="Protocadherin alpha 2"/>
    <property type="match status" value="1"/>
</dbReference>
<keyword evidence="18" id="KW-1185">Reference proteome</keyword>
<feature type="domain" description="Cadherin" evidence="16">
    <location>
        <begin position="577"/>
        <end position="672"/>
    </location>
</feature>
<dbReference type="InterPro" id="IPR002126">
    <property type="entry name" value="Cadherin-like_dom"/>
</dbReference>
<dbReference type="Pfam" id="PF00028">
    <property type="entry name" value="Cadherin"/>
    <property type="match status" value="5"/>
</dbReference>
<evidence type="ECO:0000256" key="12">
    <source>
        <dbReference type="PROSITE-ProRule" id="PRU00043"/>
    </source>
</evidence>
<keyword evidence="6" id="KW-0677">Repeat</keyword>
<evidence type="ECO:0000256" key="4">
    <source>
        <dbReference type="ARBA" id="ARBA00022692"/>
    </source>
</evidence>
<evidence type="ECO:0000256" key="1">
    <source>
        <dbReference type="ARBA" id="ARBA00003436"/>
    </source>
</evidence>
<evidence type="ECO:0000259" key="16">
    <source>
        <dbReference type="PROSITE" id="PS50268"/>
    </source>
</evidence>
<keyword evidence="5 15" id="KW-0732">Signal</keyword>
<feature type="transmembrane region" description="Helical" evidence="14">
    <location>
        <begin position="690"/>
        <end position="715"/>
    </location>
</feature>
<feature type="domain" description="Cadherin" evidence="16">
    <location>
        <begin position="348"/>
        <end position="452"/>
    </location>
</feature>
<comment type="function">
    <text evidence="1">Potential calcium-dependent cell-adhesion protein. May be involved in the establishment and maintenance of specific neuronal connections in the brain.</text>
</comment>
<evidence type="ECO:0000256" key="15">
    <source>
        <dbReference type="SAM" id="SignalP"/>
    </source>
</evidence>
<feature type="signal peptide" evidence="15">
    <location>
        <begin position="1"/>
        <end position="28"/>
    </location>
</feature>
<dbReference type="FunFam" id="2.60.40.60:FF:000002">
    <property type="entry name" value="Protocadherin alpha 2"/>
    <property type="match status" value="1"/>
</dbReference>
<dbReference type="CDD" id="cd11304">
    <property type="entry name" value="Cadherin_repeat"/>
    <property type="match status" value="6"/>
</dbReference>
<dbReference type="Gene3D" id="2.60.40.60">
    <property type="entry name" value="Cadherins"/>
    <property type="match status" value="6"/>
</dbReference>
<organism evidence="17 18">
    <name type="scientific">Vombatus ursinus</name>
    <name type="common">Common wombat</name>
    <dbReference type="NCBI Taxonomy" id="29139"/>
    <lineage>
        <taxon>Eukaryota</taxon>
        <taxon>Metazoa</taxon>
        <taxon>Chordata</taxon>
        <taxon>Craniata</taxon>
        <taxon>Vertebrata</taxon>
        <taxon>Euteleostomi</taxon>
        <taxon>Mammalia</taxon>
        <taxon>Metatheria</taxon>
        <taxon>Diprotodontia</taxon>
        <taxon>Vombatidae</taxon>
        <taxon>Vombatus</taxon>
    </lineage>
</organism>
<keyword evidence="9 14" id="KW-1133">Transmembrane helix</keyword>
<reference evidence="17" key="2">
    <citation type="submission" date="2025-08" db="UniProtKB">
        <authorList>
            <consortium name="Ensembl"/>
        </authorList>
    </citation>
    <scope>IDENTIFICATION</scope>
</reference>
<dbReference type="CTD" id="29930"/>
<comment type="subcellular location">
    <subcellularLocation>
        <location evidence="2">Cell membrane</location>
        <topology evidence="2">Single-pass type I membrane protein</topology>
    </subcellularLocation>
</comment>
<dbReference type="PANTHER" id="PTHR24028:SF118">
    <property type="entry name" value="PROTOCADHERIN BETA-1"/>
    <property type="match status" value="1"/>
</dbReference>
<gene>
    <name evidence="17" type="primary">PCDHB1</name>
</gene>
<evidence type="ECO:0000256" key="13">
    <source>
        <dbReference type="SAM" id="MobiDB-lite"/>
    </source>
</evidence>
<keyword evidence="11" id="KW-0325">Glycoprotein</keyword>
<evidence type="ECO:0000313" key="18">
    <source>
        <dbReference type="Proteomes" id="UP000314987"/>
    </source>
</evidence>
<evidence type="ECO:0000256" key="14">
    <source>
        <dbReference type="SAM" id="Phobius"/>
    </source>
</evidence>
<evidence type="ECO:0000256" key="11">
    <source>
        <dbReference type="ARBA" id="ARBA00023180"/>
    </source>
</evidence>
<reference evidence="17" key="3">
    <citation type="submission" date="2025-09" db="UniProtKB">
        <authorList>
            <consortium name="Ensembl"/>
        </authorList>
    </citation>
    <scope>IDENTIFICATION</scope>
</reference>
<evidence type="ECO:0000256" key="3">
    <source>
        <dbReference type="ARBA" id="ARBA00022475"/>
    </source>
</evidence>
<keyword evidence="8" id="KW-0130">Cell adhesion</keyword>
<dbReference type="Proteomes" id="UP000314987">
    <property type="component" value="Unassembled WGS sequence"/>
</dbReference>
<evidence type="ECO:0000256" key="6">
    <source>
        <dbReference type="ARBA" id="ARBA00022737"/>
    </source>
</evidence>
<feature type="domain" description="Cadherin" evidence="16">
    <location>
        <begin position="453"/>
        <end position="562"/>
    </location>
</feature>
<dbReference type="InterPro" id="IPR050174">
    <property type="entry name" value="Protocadherin/Cadherin-CA"/>
</dbReference>
<dbReference type="InterPro" id="IPR032455">
    <property type="entry name" value="Cadherin_C"/>
</dbReference>
<evidence type="ECO:0000256" key="7">
    <source>
        <dbReference type="ARBA" id="ARBA00022837"/>
    </source>
</evidence>
<evidence type="ECO:0000256" key="5">
    <source>
        <dbReference type="ARBA" id="ARBA00022729"/>
    </source>
</evidence>
<dbReference type="SMART" id="SM00112">
    <property type="entry name" value="CA"/>
    <property type="match status" value="6"/>
</dbReference>
<dbReference type="PROSITE" id="PS00232">
    <property type="entry name" value="CADHERIN_1"/>
    <property type="match status" value="3"/>
</dbReference>
<feature type="domain" description="Cadherin" evidence="16">
    <location>
        <begin position="142"/>
        <end position="242"/>
    </location>
</feature>
<dbReference type="InterPro" id="IPR020894">
    <property type="entry name" value="Cadherin_CS"/>
</dbReference>
<proteinExistence type="predicted"/>
<dbReference type="PROSITE" id="PS50268">
    <property type="entry name" value="CADHERIN_2"/>
    <property type="match status" value="6"/>
</dbReference>
<keyword evidence="3" id="KW-1003">Cell membrane</keyword>
<dbReference type="GO" id="GO:0005886">
    <property type="term" value="C:plasma membrane"/>
    <property type="evidence" value="ECO:0007669"/>
    <property type="project" value="UniProtKB-SubCell"/>
</dbReference>
<reference evidence="18" key="1">
    <citation type="submission" date="2018-12" db="EMBL/GenBank/DDBJ databases">
        <authorList>
            <person name="Yazar S."/>
        </authorList>
    </citation>
    <scope>NUCLEOTIDE SEQUENCE [LARGE SCALE GENOMIC DNA]</scope>
</reference>